<evidence type="ECO:0000313" key="1">
    <source>
        <dbReference type="EMBL" id="CRK89388.1"/>
    </source>
</evidence>
<keyword evidence="2" id="KW-1185">Reference proteome</keyword>
<dbReference type="AlphaFoldDB" id="A0A1J1HPR5"/>
<dbReference type="Proteomes" id="UP000183832">
    <property type="component" value="Unassembled WGS sequence"/>
</dbReference>
<dbReference type="EMBL" id="CVRI01000012">
    <property type="protein sequence ID" value="CRK89388.1"/>
    <property type="molecule type" value="Genomic_DNA"/>
</dbReference>
<gene>
    <name evidence="1" type="ORF">CLUMA_CG003142</name>
</gene>
<sequence length="75" mass="9005">MQVTMLRSSFTFLRDRKIELKEESSKEGRRRWKFDTRSSTLSSFIVRLRHALANEKEREEKCLKKLNESSSQLKI</sequence>
<evidence type="ECO:0000313" key="2">
    <source>
        <dbReference type="Proteomes" id="UP000183832"/>
    </source>
</evidence>
<organism evidence="1 2">
    <name type="scientific">Clunio marinus</name>
    <dbReference type="NCBI Taxonomy" id="568069"/>
    <lineage>
        <taxon>Eukaryota</taxon>
        <taxon>Metazoa</taxon>
        <taxon>Ecdysozoa</taxon>
        <taxon>Arthropoda</taxon>
        <taxon>Hexapoda</taxon>
        <taxon>Insecta</taxon>
        <taxon>Pterygota</taxon>
        <taxon>Neoptera</taxon>
        <taxon>Endopterygota</taxon>
        <taxon>Diptera</taxon>
        <taxon>Nematocera</taxon>
        <taxon>Chironomoidea</taxon>
        <taxon>Chironomidae</taxon>
        <taxon>Clunio</taxon>
    </lineage>
</organism>
<reference evidence="1 2" key="1">
    <citation type="submission" date="2015-04" db="EMBL/GenBank/DDBJ databases">
        <authorList>
            <person name="Syromyatnikov M.Y."/>
            <person name="Popov V.N."/>
        </authorList>
    </citation>
    <scope>NUCLEOTIDE SEQUENCE [LARGE SCALE GENOMIC DNA]</scope>
</reference>
<accession>A0A1J1HPR5</accession>
<name>A0A1J1HPR5_9DIPT</name>
<protein>
    <submittedName>
        <fullName evidence="1">CLUMA_CG003142, isoform A</fullName>
    </submittedName>
</protein>
<proteinExistence type="predicted"/>